<dbReference type="Proteomes" id="UP000731465">
    <property type="component" value="Unassembled WGS sequence"/>
</dbReference>
<comment type="caution">
    <text evidence="1">The sequence shown here is derived from an EMBL/GenBank/DDBJ whole genome shotgun (WGS) entry which is preliminary data.</text>
</comment>
<name>A0ABS7DG22_9GAMM</name>
<sequence length="271" mass="30880">MAIATLKNFDEYEKNYYSSLQAHPNYKTLASIIEPFLKEIIEEGEFYVRVHTQTLKQILLSGRLKNALEASGSASFGGGKSRINSTVHLFNCNTEELKDSDYPRFGYLSCKDRRRNFFATADMGFQYGMSVIRLKKEKLFNRTTISVGSTLDFGSYNFLVPSYLDNPKASCIVSFPNHPLLNIIMAPQNAGSFKNLEIIAKGIIDKKITADNFFKIDDLFGDMVPQFKYFELQFHGDIKTDDFECIDTDELDPDVEKICNDLKINIEEMAL</sequence>
<keyword evidence="2" id="KW-1185">Reference proteome</keyword>
<evidence type="ECO:0000313" key="2">
    <source>
        <dbReference type="Proteomes" id="UP000731465"/>
    </source>
</evidence>
<gene>
    <name evidence="1" type="ORF">J5V48_05005</name>
</gene>
<proteinExistence type="predicted"/>
<evidence type="ECO:0000313" key="1">
    <source>
        <dbReference type="EMBL" id="MBW7570250.1"/>
    </source>
</evidence>
<dbReference type="EMBL" id="JAGFNY010000013">
    <property type="protein sequence ID" value="MBW7570250.1"/>
    <property type="molecule type" value="Genomic_DNA"/>
</dbReference>
<dbReference type="RefSeq" id="WP_219937472.1">
    <property type="nucleotide sequence ID" value="NZ_JAGFNY010000013.1"/>
</dbReference>
<organism evidence="1 2">
    <name type="scientific">Succinivibrio faecicola</name>
    <dbReference type="NCBI Taxonomy" id="2820300"/>
    <lineage>
        <taxon>Bacteria</taxon>
        <taxon>Pseudomonadati</taxon>
        <taxon>Pseudomonadota</taxon>
        <taxon>Gammaproteobacteria</taxon>
        <taxon>Aeromonadales</taxon>
        <taxon>Succinivibrionaceae</taxon>
        <taxon>Succinivibrio</taxon>
    </lineage>
</organism>
<reference evidence="1 2" key="1">
    <citation type="submission" date="2021-03" db="EMBL/GenBank/DDBJ databases">
        <title>Succinivibrio sp. nov. isolated from feces of cow.</title>
        <authorList>
            <person name="Choi J.-Y."/>
        </authorList>
    </citation>
    <scope>NUCLEOTIDE SEQUENCE [LARGE SCALE GENOMIC DNA]</scope>
    <source>
        <strain evidence="1 2">AGMB01872</strain>
    </source>
</reference>
<accession>A0ABS7DG22</accession>
<protein>
    <submittedName>
        <fullName evidence="1">Uncharacterized protein</fullName>
    </submittedName>
</protein>